<keyword evidence="2" id="KW-1185">Reference proteome</keyword>
<organism evidence="1 2">
    <name type="scientific">Cronartium quercuum f. sp. fusiforme G11</name>
    <dbReference type="NCBI Taxonomy" id="708437"/>
    <lineage>
        <taxon>Eukaryota</taxon>
        <taxon>Fungi</taxon>
        <taxon>Dikarya</taxon>
        <taxon>Basidiomycota</taxon>
        <taxon>Pucciniomycotina</taxon>
        <taxon>Pucciniomycetes</taxon>
        <taxon>Pucciniales</taxon>
        <taxon>Coleosporiaceae</taxon>
        <taxon>Cronartium</taxon>
    </lineage>
</organism>
<accession>A0A9P6NEW0</accession>
<gene>
    <name evidence="1" type="ORF">CROQUDRAFT_97525</name>
</gene>
<evidence type="ECO:0000313" key="1">
    <source>
        <dbReference type="EMBL" id="KAG0142445.1"/>
    </source>
</evidence>
<comment type="caution">
    <text evidence="1">The sequence shown here is derived from an EMBL/GenBank/DDBJ whole genome shotgun (WGS) entry which is preliminary data.</text>
</comment>
<evidence type="ECO:0000313" key="2">
    <source>
        <dbReference type="Proteomes" id="UP000886653"/>
    </source>
</evidence>
<name>A0A9P6NEW0_9BASI</name>
<dbReference type="AlphaFoldDB" id="A0A9P6NEW0"/>
<protein>
    <submittedName>
        <fullName evidence="1">Uncharacterized protein</fullName>
    </submittedName>
</protein>
<sequence length="151" mass="16769">MDMTPCALVDESPSYGQGGSSPHWYWLYCLSRALTQLDKTVDQADNSGAFAAAFDRLVMTHPQPSDARAVTGHRLGSAGTQSLNCFDLYTHPKRFKSNHLNRPTFRIDALPSDSREGVSQSVTVGTHTRTIQNRVCIVRPFRVSRNATDKQ</sequence>
<dbReference type="EMBL" id="MU167348">
    <property type="protein sequence ID" value="KAG0142445.1"/>
    <property type="molecule type" value="Genomic_DNA"/>
</dbReference>
<proteinExistence type="predicted"/>
<reference evidence="1" key="1">
    <citation type="submission" date="2013-11" db="EMBL/GenBank/DDBJ databases">
        <title>Genome sequence of the fusiform rust pathogen reveals effectors for host alternation and coevolution with pine.</title>
        <authorList>
            <consortium name="DOE Joint Genome Institute"/>
            <person name="Smith K."/>
            <person name="Pendleton A."/>
            <person name="Kubisiak T."/>
            <person name="Anderson C."/>
            <person name="Salamov A."/>
            <person name="Aerts A."/>
            <person name="Riley R."/>
            <person name="Clum A."/>
            <person name="Lindquist E."/>
            <person name="Ence D."/>
            <person name="Campbell M."/>
            <person name="Kronenberg Z."/>
            <person name="Feau N."/>
            <person name="Dhillon B."/>
            <person name="Hamelin R."/>
            <person name="Burleigh J."/>
            <person name="Smith J."/>
            <person name="Yandell M."/>
            <person name="Nelson C."/>
            <person name="Grigoriev I."/>
            <person name="Davis J."/>
        </authorList>
    </citation>
    <scope>NUCLEOTIDE SEQUENCE</scope>
    <source>
        <strain evidence="1">G11</strain>
    </source>
</reference>
<dbReference type="Proteomes" id="UP000886653">
    <property type="component" value="Unassembled WGS sequence"/>
</dbReference>